<sequence>LAIRFKIFLANSLLKHANISKVFIIEFKVVATEFVAIDTGFVIVITK</sequence>
<dbReference type="EMBL" id="CAJVPU010044052">
    <property type="protein sequence ID" value="CAG8746927.1"/>
    <property type="molecule type" value="Genomic_DNA"/>
</dbReference>
<dbReference type="Proteomes" id="UP000789702">
    <property type="component" value="Unassembled WGS sequence"/>
</dbReference>
<reference evidence="1" key="1">
    <citation type="submission" date="2021-06" db="EMBL/GenBank/DDBJ databases">
        <authorList>
            <person name="Kallberg Y."/>
            <person name="Tangrot J."/>
            <person name="Rosling A."/>
        </authorList>
    </citation>
    <scope>NUCLEOTIDE SEQUENCE</scope>
    <source>
        <strain evidence="1">IL203A</strain>
    </source>
</reference>
<evidence type="ECO:0000313" key="2">
    <source>
        <dbReference type="Proteomes" id="UP000789702"/>
    </source>
</evidence>
<comment type="caution">
    <text evidence="1">The sequence shown here is derived from an EMBL/GenBank/DDBJ whole genome shotgun (WGS) entry which is preliminary data.</text>
</comment>
<name>A0ACA9QEU8_9GLOM</name>
<gene>
    <name evidence="1" type="ORF">DHETER_LOCUS14405</name>
</gene>
<accession>A0ACA9QEU8</accession>
<feature type="non-terminal residue" evidence="1">
    <location>
        <position position="1"/>
    </location>
</feature>
<organism evidence="1 2">
    <name type="scientific">Dentiscutata heterogama</name>
    <dbReference type="NCBI Taxonomy" id="1316150"/>
    <lineage>
        <taxon>Eukaryota</taxon>
        <taxon>Fungi</taxon>
        <taxon>Fungi incertae sedis</taxon>
        <taxon>Mucoromycota</taxon>
        <taxon>Glomeromycotina</taxon>
        <taxon>Glomeromycetes</taxon>
        <taxon>Diversisporales</taxon>
        <taxon>Gigasporaceae</taxon>
        <taxon>Dentiscutata</taxon>
    </lineage>
</organism>
<evidence type="ECO:0000313" key="1">
    <source>
        <dbReference type="EMBL" id="CAG8746927.1"/>
    </source>
</evidence>
<proteinExistence type="predicted"/>
<protein>
    <submittedName>
        <fullName evidence="1">9134_t:CDS:1</fullName>
    </submittedName>
</protein>
<keyword evidence="2" id="KW-1185">Reference proteome</keyword>
<feature type="non-terminal residue" evidence="1">
    <location>
        <position position="47"/>
    </location>
</feature>